<feature type="coiled-coil region" evidence="1">
    <location>
        <begin position="4"/>
        <end position="66"/>
    </location>
</feature>
<proteinExistence type="predicted"/>
<dbReference type="OrthoDB" id="2740301at2"/>
<dbReference type="AlphaFoldDB" id="A0A285U3D0"/>
<keyword evidence="1" id="KW-0175">Coiled coil</keyword>
<organism evidence="2 3">
    <name type="scientific">Ureibacillus acetophenoni</name>
    <dbReference type="NCBI Taxonomy" id="614649"/>
    <lineage>
        <taxon>Bacteria</taxon>
        <taxon>Bacillati</taxon>
        <taxon>Bacillota</taxon>
        <taxon>Bacilli</taxon>
        <taxon>Bacillales</taxon>
        <taxon>Caryophanaceae</taxon>
        <taxon>Ureibacillus</taxon>
    </lineage>
</organism>
<reference evidence="3" key="1">
    <citation type="submission" date="2017-08" db="EMBL/GenBank/DDBJ databases">
        <authorList>
            <person name="Varghese N."/>
            <person name="Submissions S."/>
        </authorList>
    </citation>
    <scope>NUCLEOTIDE SEQUENCE [LARGE SCALE GENOMIC DNA]</scope>
    <source>
        <strain evidence="3">JC23</strain>
    </source>
</reference>
<protein>
    <submittedName>
        <fullName evidence="2">Uncharacterized protein</fullName>
    </submittedName>
</protein>
<dbReference type="Gene3D" id="1.20.5.170">
    <property type="match status" value="2"/>
</dbReference>
<keyword evidence="3" id="KW-1185">Reference proteome</keyword>
<sequence>MSEMNAVLQAVLELSKKMDSLESRMSSLEDRMSSLEDRMSSLEDRVGLLEERIGSLEERVGSLEERSGSLEVRVGSLEEQSNKNQQILIEKLDSINEQMMILAHNSVTSKGDIRLLKKKIGMLDY</sequence>
<evidence type="ECO:0000313" key="2">
    <source>
        <dbReference type="EMBL" id="SOC35006.1"/>
    </source>
</evidence>
<dbReference type="RefSeq" id="WP_097147769.1">
    <property type="nucleotide sequence ID" value="NZ_OBQC01000001.1"/>
</dbReference>
<dbReference type="Proteomes" id="UP000219252">
    <property type="component" value="Unassembled WGS sequence"/>
</dbReference>
<evidence type="ECO:0000256" key="1">
    <source>
        <dbReference type="SAM" id="Coils"/>
    </source>
</evidence>
<gene>
    <name evidence="2" type="ORF">SAMN05877842_101206</name>
</gene>
<evidence type="ECO:0000313" key="3">
    <source>
        <dbReference type="Proteomes" id="UP000219252"/>
    </source>
</evidence>
<accession>A0A285U3D0</accession>
<dbReference type="SUPFAM" id="SSF57997">
    <property type="entry name" value="Tropomyosin"/>
    <property type="match status" value="1"/>
</dbReference>
<dbReference type="EMBL" id="OBQC01000001">
    <property type="protein sequence ID" value="SOC35006.1"/>
    <property type="molecule type" value="Genomic_DNA"/>
</dbReference>
<name>A0A285U3D0_9BACL</name>